<feature type="transmembrane region" description="Helical" evidence="1">
    <location>
        <begin position="41"/>
        <end position="66"/>
    </location>
</feature>
<sequence length="113" mass="12712">MKAKYLWIIALLLMISQFSIEHIFVGTGSLSDPNGLSNLIISFLGSLATTAFFSIILTLVLAIFLHRKYPFTIRLKKILPLSFCIILILLISTLGFMAYQKEVRGIELHPVTE</sequence>
<dbReference type="Proteomes" id="UP000199532">
    <property type="component" value="Unassembled WGS sequence"/>
</dbReference>
<proteinExistence type="predicted"/>
<reference evidence="2 3" key="1">
    <citation type="submission" date="2016-10" db="EMBL/GenBank/DDBJ databases">
        <authorList>
            <person name="de Groot N.N."/>
        </authorList>
    </citation>
    <scope>NUCLEOTIDE SEQUENCE [LARGE SCALE GENOMIC DNA]</scope>
    <source>
        <strain evidence="2 3">DSM 19938</strain>
    </source>
</reference>
<keyword evidence="1" id="KW-1133">Transmembrane helix</keyword>
<dbReference type="RefSeq" id="WP_090337754.1">
    <property type="nucleotide sequence ID" value="NZ_FNXY01000005.1"/>
</dbReference>
<dbReference type="EMBL" id="FNXY01000005">
    <property type="protein sequence ID" value="SEJ20460.1"/>
    <property type="molecule type" value="Genomic_DNA"/>
</dbReference>
<evidence type="ECO:0000313" key="3">
    <source>
        <dbReference type="Proteomes" id="UP000199532"/>
    </source>
</evidence>
<name>A0A1H6X6B1_9BACT</name>
<dbReference type="AlphaFoldDB" id="A0A1H6X6B1"/>
<protein>
    <submittedName>
        <fullName evidence="2">Uncharacterized protein</fullName>
    </submittedName>
</protein>
<keyword evidence="1" id="KW-0472">Membrane</keyword>
<feature type="transmembrane region" description="Helical" evidence="1">
    <location>
        <begin position="78"/>
        <end position="99"/>
    </location>
</feature>
<gene>
    <name evidence="2" type="ORF">SAMN04487995_3756</name>
</gene>
<organism evidence="2 3">
    <name type="scientific">Dyadobacter koreensis</name>
    <dbReference type="NCBI Taxonomy" id="408657"/>
    <lineage>
        <taxon>Bacteria</taxon>
        <taxon>Pseudomonadati</taxon>
        <taxon>Bacteroidota</taxon>
        <taxon>Cytophagia</taxon>
        <taxon>Cytophagales</taxon>
        <taxon>Spirosomataceae</taxon>
        <taxon>Dyadobacter</taxon>
    </lineage>
</organism>
<keyword evidence="1" id="KW-0812">Transmembrane</keyword>
<evidence type="ECO:0000256" key="1">
    <source>
        <dbReference type="SAM" id="Phobius"/>
    </source>
</evidence>
<keyword evidence="3" id="KW-1185">Reference proteome</keyword>
<accession>A0A1H6X6B1</accession>
<evidence type="ECO:0000313" key="2">
    <source>
        <dbReference type="EMBL" id="SEJ20460.1"/>
    </source>
</evidence>